<comment type="caution">
    <text evidence="2">The sequence shown here is derived from an EMBL/GenBank/DDBJ whole genome shotgun (WGS) entry which is preliminary data.</text>
</comment>
<evidence type="ECO:0000313" key="2">
    <source>
        <dbReference type="EMBL" id="HIZ10069.1"/>
    </source>
</evidence>
<keyword evidence="1" id="KW-0812">Transmembrane</keyword>
<accession>A0A9D2D7N0</accession>
<evidence type="ECO:0000313" key="3">
    <source>
        <dbReference type="Proteomes" id="UP000824025"/>
    </source>
</evidence>
<dbReference type="EMBL" id="DXCF01000032">
    <property type="protein sequence ID" value="HIZ10069.1"/>
    <property type="molecule type" value="Genomic_DNA"/>
</dbReference>
<organism evidence="2 3">
    <name type="scientific">Candidatus Borkfalkia avicola</name>
    <dbReference type="NCBI Taxonomy" id="2838503"/>
    <lineage>
        <taxon>Bacteria</taxon>
        <taxon>Bacillati</taxon>
        <taxon>Bacillota</taxon>
        <taxon>Clostridia</taxon>
        <taxon>Christensenellales</taxon>
        <taxon>Christensenellaceae</taxon>
        <taxon>Candidatus Borkfalkia</taxon>
    </lineage>
</organism>
<protein>
    <submittedName>
        <fullName evidence="2">Uncharacterized protein</fullName>
    </submittedName>
</protein>
<keyword evidence="1" id="KW-0472">Membrane</keyword>
<feature type="transmembrane region" description="Helical" evidence="1">
    <location>
        <begin position="93"/>
        <end position="118"/>
    </location>
</feature>
<proteinExistence type="predicted"/>
<dbReference type="AlphaFoldDB" id="A0A9D2D7N0"/>
<reference evidence="2" key="1">
    <citation type="journal article" date="2021" name="PeerJ">
        <title>Extensive microbial diversity within the chicken gut microbiome revealed by metagenomics and culture.</title>
        <authorList>
            <person name="Gilroy R."/>
            <person name="Ravi A."/>
            <person name="Getino M."/>
            <person name="Pursley I."/>
            <person name="Horton D.L."/>
            <person name="Alikhan N.F."/>
            <person name="Baker D."/>
            <person name="Gharbi K."/>
            <person name="Hall N."/>
            <person name="Watson M."/>
            <person name="Adriaenssens E.M."/>
            <person name="Foster-Nyarko E."/>
            <person name="Jarju S."/>
            <person name="Secka A."/>
            <person name="Antonio M."/>
            <person name="Oren A."/>
            <person name="Chaudhuri R.R."/>
            <person name="La Ragione R."/>
            <person name="Hildebrand F."/>
            <person name="Pallen M.J."/>
        </authorList>
    </citation>
    <scope>NUCLEOTIDE SEQUENCE</scope>
    <source>
        <strain evidence="2">CHK192-19661</strain>
    </source>
</reference>
<reference evidence="2" key="2">
    <citation type="submission" date="2021-04" db="EMBL/GenBank/DDBJ databases">
        <authorList>
            <person name="Gilroy R."/>
        </authorList>
    </citation>
    <scope>NUCLEOTIDE SEQUENCE</scope>
    <source>
        <strain evidence="2">CHK192-19661</strain>
    </source>
</reference>
<sequence length="119" mass="13590">MLNREENEIMRAVYELCGGKGCCLVSPYDLMSLLPAKRGYTAERVDRLLRSLELDDYFDLLESDRKGERMYVITLHPNGEAYPRERLQMRRSIAFKIGLSVAGAVITFLVGLLLRLAFS</sequence>
<keyword evidence="1" id="KW-1133">Transmembrane helix</keyword>
<name>A0A9D2D7N0_9FIRM</name>
<evidence type="ECO:0000256" key="1">
    <source>
        <dbReference type="SAM" id="Phobius"/>
    </source>
</evidence>
<dbReference type="Proteomes" id="UP000824025">
    <property type="component" value="Unassembled WGS sequence"/>
</dbReference>
<gene>
    <name evidence="2" type="ORF">H9726_06240</name>
</gene>